<comment type="caution">
    <text evidence="1">The sequence shown here is derived from an EMBL/GenBank/DDBJ whole genome shotgun (WGS) entry which is preliminary data.</text>
</comment>
<gene>
    <name evidence="1" type="ORF">WN50_23375</name>
</gene>
<dbReference type="Gene3D" id="3.20.20.140">
    <property type="entry name" value="Metal-dependent hydrolases"/>
    <property type="match status" value="1"/>
</dbReference>
<organism evidence="1 2">
    <name type="scientific">Limnoraphis robusta CS-951</name>
    <dbReference type="NCBI Taxonomy" id="1637645"/>
    <lineage>
        <taxon>Bacteria</taxon>
        <taxon>Bacillati</taxon>
        <taxon>Cyanobacteriota</taxon>
        <taxon>Cyanophyceae</taxon>
        <taxon>Oscillatoriophycideae</taxon>
        <taxon>Oscillatoriales</taxon>
        <taxon>Sirenicapillariaceae</taxon>
        <taxon>Limnoraphis</taxon>
    </lineage>
</organism>
<dbReference type="Proteomes" id="UP000033607">
    <property type="component" value="Unassembled WGS sequence"/>
</dbReference>
<evidence type="ECO:0000313" key="1">
    <source>
        <dbReference type="EMBL" id="KKD35782.1"/>
    </source>
</evidence>
<evidence type="ECO:0000313" key="2">
    <source>
        <dbReference type="Proteomes" id="UP000033607"/>
    </source>
</evidence>
<protein>
    <submittedName>
        <fullName evidence="1">Uncharacterized protein</fullName>
    </submittedName>
</protein>
<reference evidence="1 2" key="1">
    <citation type="submission" date="2015-06" db="EMBL/GenBank/DDBJ databases">
        <title>Draft genome assembly of filamentous brackish cyanobacterium Limnoraphis robusta strain CS-951.</title>
        <authorList>
            <person name="Willis A."/>
            <person name="Parks M."/>
            <person name="Burford M.A."/>
        </authorList>
    </citation>
    <scope>NUCLEOTIDE SEQUENCE [LARGE SCALE GENOMIC DNA]</scope>
    <source>
        <strain evidence="1 2">CS-951</strain>
    </source>
</reference>
<accession>A0A0F5YAZ5</accession>
<dbReference type="EMBL" id="LATL02000286">
    <property type="protein sequence ID" value="KKD35782.1"/>
    <property type="molecule type" value="Genomic_DNA"/>
</dbReference>
<dbReference type="AlphaFoldDB" id="A0A0F5YAZ5"/>
<name>A0A0F5YAZ5_9CYAN</name>
<proteinExistence type="predicted"/>
<sequence>MTSLLAKSIDSAHPLILADAHVHIYNCFSLEQFLNSAFENFQKTVAKLPGKLPSFSLLFLTETSGNNWFKTLVDYAEKQQKIEDWKFKKTSEHESIYAENPQQQGMFLIAGRQIITSENLEVLALITDQTFTDGSPLPETLQMIREAGGLPILPWGFGKWIGRRGKVLSNLLKSDDASPLFLGDNGGRPIFWRRPAYFQLAEAKGLRILPGTDPLPLTSEITRPGSFGFQVRGSFNQQEPGKSMKEILLRPETVVHPYGSLQTPWNFIRNQVQVRYQNQE</sequence>
<dbReference type="OrthoDB" id="5430839at2"/>
<dbReference type="RefSeq" id="WP_046281006.1">
    <property type="nucleotide sequence ID" value="NZ_LATL02000286.1"/>
</dbReference>